<accession>A0A5D2WQ94</accession>
<name>A0A5D2WQ94_GOSMU</name>
<keyword evidence="2" id="KW-1185">Reference proteome</keyword>
<evidence type="ECO:0000313" key="2">
    <source>
        <dbReference type="Proteomes" id="UP000323597"/>
    </source>
</evidence>
<dbReference type="EMBL" id="CM017647">
    <property type="protein sequence ID" value="TYJ03693.1"/>
    <property type="molecule type" value="Genomic_DNA"/>
</dbReference>
<dbReference type="AlphaFoldDB" id="A0A5D2WQ94"/>
<reference evidence="1 2" key="1">
    <citation type="submission" date="2019-07" db="EMBL/GenBank/DDBJ databases">
        <title>WGS assembly of Gossypium mustelinum.</title>
        <authorList>
            <person name="Chen Z.J."/>
            <person name="Sreedasyam A."/>
            <person name="Ando A."/>
            <person name="Song Q."/>
            <person name="De L."/>
            <person name="Hulse-Kemp A."/>
            <person name="Ding M."/>
            <person name="Ye W."/>
            <person name="Kirkbride R."/>
            <person name="Jenkins J."/>
            <person name="Plott C."/>
            <person name="Lovell J."/>
            <person name="Lin Y.-M."/>
            <person name="Vaughn R."/>
            <person name="Liu B."/>
            <person name="Li W."/>
            <person name="Simpson S."/>
            <person name="Scheffler B."/>
            <person name="Saski C."/>
            <person name="Grover C."/>
            <person name="Hu G."/>
            <person name="Conover J."/>
            <person name="Carlson J."/>
            <person name="Shu S."/>
            <person name="Boston L."/>
            <person name="Williams M."/>
            <person name="Peterson D."/>
            <person name="Mcgee K."/>
            <person name="Jones D."/>
            <person name="Wendel J."/>
            <person name="Stelly D."/>
            <person name="Grimwood J."/>
            <person name="Schmutz J."/>
        </authorList>
    </citation>
    <scope>NUCLEOTIDE SEQUENCE [LARGE SCALE GENOMIC DNA]</scope>
    <source>
        <strain evidence="1">1408120.09</strain>
    </source>
</reference>
<gene>
    <name evidence="1" type="ORF">E1A91_A12G045800v1</name>
</gene>
<dbReference type="Proteomes" id="UP000323597">
    <property type="component" value="Chromosome A12"/>
</dbReference>
<sequence>MNGRTEEMTLVTWRPSVGSSRERLTFCCPSGLLQKLLAFSDC</sequence>
<organism evidence="1 2">
    <name type="scientific">Gossypium mustelinum</name>
    <name type="common">Cotton</name>
    <name type="synonym">Gossypium caicoense</name>
    <dbReference type="NCBI Taxonomy" id="34275"/>
    <lineage>
        <taxon>Eukaryota</taxon>
        <taxon>Viridiplantae</taxon>
        <taxon>Streptophyta</taxon>
        <taxon>Embryophyta</taxon>
        <taxon>Tracheophyta</taxon>
        <taxon>Spermatophyta</taxon>
        <taxon>Magnoliopsida</taxon>
        <taxon>eudicotyledons</taxon>
        <taxon>Gunneridae</taxon>
        <taxon>Pentapetalae</taxon>
        <taxon>rosids</taxon>
        <taxon>malvids</taxon>
        <taxon>Malvales</taxon>
        <taxon>Malvaceae</taxon>
        <taxon>Malvoideae</taxon>
        <taxon>Gossypium</taxon>
    </lineage>
</organism>
<evidence type="ECO:0000313" key="1">
    <source>
        <dbReference type="EMBL" id="TYJ03693.1"/>
    </source>
</evidence>
<proteinExistence type="predicted"/>
<protein>
    <submittedName>
        <fullName evidence="1">Uncharacterized protein</fullName>
    </submittedName>
</protein>